<dbReference type="Proteomes" id="UP000024635">
    <property type="component" value="Unassembled WGS sequence"/>
</dbReference>
<feature type="region of interest" description="Disordered" evidence="1">
    <location>
        <begin position="52"/>
        <end position="77"/>
    </location>
</feature>
<feature type="compositionally biased region" description="Basic residues" evidence="1">
    <location>
        <begin position="68"/>
        <end position="77"/>
    </location>
</feature>
<reference evidence="3" key="1">
    <citation type="journal article" date="2015" name="Nat. Genet.">
        <title>The genome and transcriptome of the zoonotic hookworm Ancylostoma ceylanicum identify infection-specific gene families.</title>
        <authorList>
            <person name="Schwarz E.M."/>
            <person name="Hu Y."/>
            <person name="Antoshechkin I."/>
            <person name="Miller M.M."/>
            <person name="Sternberg P.W."/>
            <person name="Aroian R.V."/>
        </authorList>
    </citation>
    <scope>NUCLEOTIDE SEQUENCE</scope>
    <source>
        <strain evidence="3">HY135</strain>
    </source>
</reference>
<comment type="caution">
    <text evidence="2">The sequence shown here is derived from an EMBL/GenBank/DDBJ whole genome shotgun (WGS) entry which is preliminary data.</text>
</comment>
<protein>
    <submittedName>
        <fullName evidence="2">Uncharacterized protein</fullName>
    </submittedName>
</protein>
<keyword evidence="3" id="KW-1185">Reference proteome</keyword>
<sequence length="77" mass="8686">MARFFGWHYRQAKSGATTTRVTVTRRGLAVEYNEIFDTVHVHVSPLAAVESSSVCQPSTHSMDSQARRVGHPHSRYQ</sequence>
<feature type="compositionally biased region" description="Polar residues" evidence="1">
    <location>
        <begin position="52"/>
        <end position="64"/>
    </location>
</feature>
<dbReference type="EMBL" id="JARK01001417">
    <property type="protein sequence ID" value="EYC05635.1"/>
    <property type="molecule type" value="Genomic_DNA"/>
</dbReference>
<dbReference type="AlphaFoldDB" id="A0A016TS92"/>
<evidence type="ECO:0000256" key="1">
    <source>
        <dbReference type="SAM" id="MobiDB-lite"/>
    </source>
</evidence>
<accession>A0A016TS92</accession>
<evidence type="ECO:0000313" key="2">
    <source>
        <dbReference type="EMBL" id="EYC05635.1"/>
    </source>
</evidence>
<gene>
    <name evidence="2" type="primary">Acey_s0081.g1487</name>
    <name evidence="2" type="ORF">Y032_0081g1487</name>
</gene>
<evidence type="ECO:0000313" key="3">
    <source>
        <dbReference type="Proteomes" id="UP000024635"/>
    </source>
</evidence>
<organism evidence="2 3">
    <name type="scientific">Ancylostoma ceylanicum</name>
    <dbReference type="NCBI Taxonomy" id="53326"/>
    <lineage>
        <taxon>Eukaryota</taxon>
        <taxon>Metazoa</taxon>
        <taxon>Ecdysozoa</taxon>
        <taxon>Nematoda</taxon>
        <taxon>Chromadorea</taxon>
        <taxon>Rhabditida</taxon>
        <taxon>Rhabditina</taxon>
        <taxon>Rhabditomorpha</taxon>
        <taxon>Strongyloidea</taxon>
        <taxon>Ancylostomatidae</taxon>
        <taxon>Ancylostomatinae</taxon>
        <taxon>Ancylostoma</taxon>
    </lineage>
</organism>
<name>A0A016TS92_9BILA</name>
<proteinExistence type="predicted"/>